<dbReference type="AlphaFoldDB" id="K0T0V5"/>
<comment type="caution">
    <text evidence="2">The sequence shown here is derived from an EMBL/GenBank/DDBJ whole genome shotgun (WGS) entry which is preliminary data.</text>
</comment>
<gene>
    <name evidence="2" type="ORF">THAOC_06247</name>
</gene>
<feature type="region of interest" description="Disordered" evidence="1">
    <location>
        <begin position="302"/>
        <end position="340"/>
    </location>
</feature>
<dbReference type="Proteomes" id="UP000266841">
    <property type="component" value="Unassembled WGS sequence"/>
</dbReference>
<dbReference type="EMBL" id="AGNL01006145">
    <property type="protein sequence ID" value="EJK72238.1"/>
    <property type="molecule type" value="Genomic_DNA"/>
</dbReference>
<sequence length="433" mass="48111">MPTDAQGELKQALSSRGSNAQGNKAALVERCNSAGIQIKRTVPNVTKEGWVGKAKGVFQILWERGWINPDPVEYSKYTMDGPKDKESGSGRVDKFSLNYLIRKNVDFLHEKTLLQHNGESLGWIIDRSPKCTPEIAGDGIEFDWACAKMYYRKQPRTRKKSKKDFESLVKESLGKGVLTLARTRKFSKRSRQNMVAYYNLSRDEKAATPSELKKFKQEKKCHRSTLDGCFGFIQQELRRADAFLYNWKSWKRLERSLQIKPCWTRAKAINMDVDFDDIAPGISSLSEALVLSVALLDGEELGPPQSRDGSALTNGDTPRQPQTAAGECDGGRLSQTPTESSINILLRMQTEISRSGLYAANETLDDVATPSLELLSVEYHLGRAYLQLPTHAPRRLTGRAGTASREVEAARRPAPRGSGGGTSPAPRSATTRS</sequence>
<feature type="compositionally biased region" description="Polar residues" evidence="1">
    <location>
        <begin position="12"/>
        <end position="21"/>
    </location>
</feature>
<feature type="compositionally biased region" description="Low complexity" evidence="1">
    <location>
        <begin position="423"/>
        <end position="433"/>
    </location>
</feature>
<dbReference type="OrthoDB" id="45428at2759"/>
<organism evidence="2 3">
    <name type="scientific">Thalassiosira oceanica</name>
    <name type="common">Marine diatom</name>
    <dbReference type="NCBI Taxonomy" id="159749"/>
    <lineage>
        <taxon>Eukaryota</taxon>
        <taxon>Sar</taxon>
        <taxon>Stramenopiles</taxon>
        <taxon>Ochrophyta</taxon>
        <taxon>Bacillariophyta</taxon>
        <taxon>Coscinodiscophyceae</taxon>
        <taxon>Thalassiosirophycidae</taxon>
        <taxon>Thalassiosirales</taxon>
        <taxon>Thalassiosiraceae</taxon>
        <taxon>Thalassiosira</taxon>
    </lineage>
</organism>
<dbReference type="InterPro" id="IPR038511">
    <property type="entry name" value="TAP42/TAP46-like_sf"/>
</dbReference>
<feature type="compositionally biased region" description="Polar residues" evidence="1">
    <location>
        <begin position="307"/>
        <end position="323"/>
    </location>
</feature>
<feature type="region of interest" description="Disordered" evidence="1">
    <location>
        <begin position="395"/>
        <end position="433"/>
    </location>
</feature>
<reference evidence="2 3" key="1">
    <citation type="journal article" date="2012" name="Genome Biol.">
        <title>Genome and low-iron response of an oceanic diatom adapted to chronic iron limitation.</title>
        <authorList>
            <person name="Lommer M."/>
            <person name="Specht M."/>
            <person name="Roy A.S."/>
            <person name="Kraemer L."/>
            <person name="Andreson R."/>
            <person name="Gutowska M.A."/>
            <person name="Wolf J."/>
            <person name="Bergner S.V."/>
            <person name="Schilhabel M.B."/>
            <person name="Klostermeier U.C."/>
            <person name="Beiko R.G."/>
            <person name="Rosenstiel P."/>
            <person name="Hippler M."/>
            <person name="Laroche J."/>
        </authorList>
    </citation>
    <scope>NUCLEOTIDE SEQUENCE [LARGE SCALE GENOMIC DNA]</scope>
    <source>
        <strain evidence="2 3">CCMP1005</strain>
    </source>
</reference>
<evidence type="ECO:0000313" key="3">
    <source>
        <dbReference type="Proteomes" id="UP000266841"/>
    </source>
</evidence>
<accession>K0T0V5</accession>
<dbReference type="Gene3D" id="1.25.40.540">
    <property type="entry name" value="TAP42-like family"/>
    <property type="match status" value="1"/>
</dbReference>
<keyword evidence="3" id="KW-1185">Reference proteome</keyword>
<proteinExistence type="predicted"/>
<protein>
    <recommendedName>
        <fullName evidence="4">SAP domain-containing protein</fullName>
    </recommendedName>
</protein>
<evidence type="ECO:0008006" key="4">
    <source>
        <dbReference type="Google" id="ProtNLM"/>
    </source>
</evidence>
<dbReference type="GO" id="GO:0009966">
    <property type="term" value="P:regulation of signal transduction"/>
    <property type="evidence" value="ECO:0007669"/>
    <property type="project" value="InterPro"/>
</dbReference>
<dbReference type="Pfam" id="PF04177">
    <property type="entry name" value="TAP42"/>
    <property type="match status" value="1"/>
</dbReference>
<feature type="region of interest" description="Disordered" evidence="1">
    <location>
        <begin position="1"/>
        <end position="21"/>
    </location>
</feature>
<name>K0T0V5_THAOC</name>
<dbReference type="InterPro" id="IPR007304">
    <property type="entry name" value="TAP46-like"/>
</dbReference>
<evidence type="ECO:0000256" key="1">
    <source>
        <dbReference type="SAM" id="MobiDB-lite"/>
    </source>
</evidence>
<evidence type="ECO:0000313" key="2">
    <source>
        <dbReference type="EMBL" id="EJK72238.1"/>
    </source>
</evidence>